<comment type="subcellular location">
    <subcellularLocation>
        <location evidence="4">Cytoplasm</location>
    </subcellularLocation>
</comment>
<dbReference type="Proteomes" id="UP000316562">
    <property type="component" value="Unassembled WGS sequence"/>
</dbReference>
<dbReference type="InterPro" id="IPR045853">
    <property type="entry name" value="Pep_chain_release_fac_I_sf"/>
</dbReference>
<gene>
    <name evidence="4" type="primary">prfB</name>
    <name evidence="7" type="ORF">EVJ46_01530</name>
</gene>
<organism evidence="7 8">
    <name type="scientific">Acididesulfobacter guangdongensis</name>
    <dbReference type="NCBI Taxonomy" id="2597225"/>
    <lineage>
        <taxon>Bacteria</taxon>
        <taxon>Deltaproteobacteria</taxon>
        <taxon>Candidatus Acidulodesulfobacterales</taxon>
        <taxon>Candidatus Acididesulfobacter</taxon>
    </lineage>
</organism>
<dbReference type="Pfam" id="PF03462">
    <property type="entry name" value="PCRF"/>
    <property type="match status" value="1"/>
</dbReference>
<dbReference type="GO" id="GO:0005737">
    <property type="term" value="C:cytoplasm"/>
    <property type="evidence" value="ECO:0007669"/>
    <property type="project" value="UniProtKB-SubCell"/>
</dbReference>
<evidence type="ECO:0000313" key="7">
    <source>
        <dbReference type="EMBL" id="RZD16947.1"/>
    </source>
</evidence>
<comment type="function">
    <text evidence="4">Peptide chain release factor 2 directs the termination of translation in response to the peptide chain termination codons UGA and UAA.</text>
</comment>
<sequence length="386" mass="43945">MKENKTDNKTALNAPNEDAVINIDFIKKNVEILDDKLSKIRRRLDPDKINQRIEEIDKISAGENFFSNQSLSASVLKEKAYLENRLNPFMAVYEEFSNLKELAGLAIQENDLGLLAEIEQNLKTLEKTVLRLEIELTLSGKDDKLNAIVEIHAGSGGTESMDFASMLLRMYLRWADKKKFPVNIMEFNAGDEAGVKSVTFIVSGLYAFGYLKSETGVHRLVRISPFDANKRRHTSFASVFVYPEIEDTSEIIIDEKDLRIDTYRSSGAGGQHVNTTDSAVRITHLPTGVVVACQNERSQYKNKDTAMKILRARLYDYYKKQKEEEENKLQSDKKEISWGSQIRSYTLNPNRVIKDHRTGVTVYDTESVFDGNIDEFINGYLISRIS</sequence>
<accession>A0A519BI57</accession>
<keyword evidence="3 4" id="KW-0648">Protein biosynthesis</keyword>
<evidence type="ECO:0000256" key="2">
    <source>
        <dbReference type="ARBA" id="ARBA00022481"/>
    </source>
</evidence>
<dbReference type="AlphaFoldDB" id="A0A519BI57"/>
<keyword evidence="4" id="KW-0963">Cytoplasm</keyword>
<dbReference type="Gene3D" id="3.30.160.20">
    <property type="match status" value="1"/>
</dbReference>
<dbReference type="SUPFAM" id="SSF75620">
    <property type="entry name" value="Release factor"/>
    <property type="match status" value="1"/>
</dbReference>
<dbReference type="GO" id="GO:0016149">
    <property type="term" value="F:translation release factor activity, codon specific"/>
    <property type="evidence" value="ECO:0007669"/>
    <property type="project" value="UniProtKB-UniRule"/>
</dbReference>
<feature type="modified residue" description="N5-methylglutamine" evidence="4">
    <location>
        <position position="271"/>
    </location>
</feature>
<evidence type="ECO:0000256" key="1">
    <source>
        <dbReference type="ARBA" id="ARBA00010835"/>
    </source>
</evidence>
<protein>
    <recommendedName>
        <fullName evidence="4 5">Peptide chain release factor 2</fullName>
        <shortName evidence="4">RF-2</shortName>
    </recommendedName>
</protein>
<dbReference type="PANTHER" id="PTHR43116">
    <property type="entry name" value="PEPTIDE CHAIN RELEASE FACTOR 2"/>
    <property type="match status" value="1"/>
</dbReference>
<comment type="caution">
    <text evidence="7">The sequence shown here is derived from an EMBL/GenBank/DDBJ whole genome shotgun (WGS) entry which is preliminary data.</text>
</comment>
<evidence type="ECO:0000256" key="4">
    <source>
        <dbReference type="HAMAP-Rule" id="MF_00094"/>
    </source>
</evidence>
<dbReference type="Gene3D" id="1.20.58.410">
    <property type="entry name" value="Release factor"/>
    <property type="match status" value="1"/>
</dbReference>
<dbReference type="EMBL" id="SGBC01000001">
    <property type="protein sequence ID" value="RZD16947.1"/>
    <property type="molecule type" value="Genomic_DNA"/>
</dbReference>
<evidence type="ECO:0000256" key="3">
    <source>
        <dbReference type="ARBA" id="ARBA00022917"/>
    </source>
</evidence>
<dbReference type="FunFam" id="3.30.160.20:FF:000010">
    <property type="entry name" value="Peptide chain release factor 2"/>
    <property type="match status" value="1"/>
</dbReference>
<dbReference type="InterPro" id="IPR000352">
    <property type="entry name" value="Pep_chain_release_fac_I"/>
</dbReference>
<reference evidence="7 8" key="1">
    <citation type="journal article" date="2019" name="ISME J.">
        <title>Insights into ecological role of a new deltaproteobacterial order Candidatus Acidulodesulfobacterales by metagenomics and metatranscriptomics.</title>
        <authorList>
            <person name="Tan S."/>
            <person name="Liu J."/>
            <person name="Fang Y."/>
            <person name="Hedlund B.P."/>
            <person name="Lian Z.H."/>
            <person name="Huang L.Y."/>
            <person name="Li J.T."/>
            <person name="Huang L.N."/>
            <person name="Li W.J."/>
            <person name="Jiang H.C."/>
            <person name="Dong H.L."/>
            <person name="Shu W.S."/>
        </authorList>
    </citation>
    <scope>NUCLEOTIDE SEQUENCE [LARGE SCALE GENOMIC DNA]</scope>
    <source>
        <strain evidence="7">AP2</strain>
    </source>
</reference>
<comment type="PTM">
    <text evidence="4">Methylated by PrmC. Methylation increases the termination efficiency of RF2.</text>
</comment>
<proteinExistence type="inferred from homology"/>
<dbReference type="NCBIfam" id="TIGR00020">
    <property type="entry name" value="prfB"/>
    <property type="match status" value="1"/>
</dbReference>
<evidence type="ECO:0000313" key="8">
    <source>
        <dbReference type="Proteomes" id="UP000316562"/>
    </source>
</evidence>
<keyword evidence="2 4" id="KW-0488">Methylation</keyword>
<evidence type="ECO:0000259" key="6">
    <source>
        <dbReference type="PROSITE" id="PS00745"/>
    </source>
</evidence>
<feature type="domain" description="Prokaryotic-type class I peptide chain release factors" evidence="6">
    <location>
        <begin position="264"/>
        <end position="280"/>
    </location>
</feature>
<comment type="similarity">
    <text evidence="1 4">Belongs to the prokaryotic/mitochondrial release factor family.</text>
</comment>
<evidence type="ECO:0000256" key="5">
    <source>
        <dbReference type="NCBIfam" id="TIGR00020"/>
    </source>
</evidence>
<dbReference type="Pfam" id="PF00472">
    <property type="entry name" value="RF-1"/>
    <property type="match status" value="1"/>
</dbReference>
<name>A0A519BI57_ACIG2</name>
<dbReference type="Gene3D" id="3.30.70.1660">
    <property type="match status" value="1"/>
</dbReference>
<dbReference type="InterPro" id="IPR004374">
    <property type="entry name" value="PrfB"/>
</dbReference>
<dbReference type="InterPro" id="IPR005139">
    <property type="entry name" value="PCRF"/>
</dbReference>
<dbReference type="SMART" id="SM00937">
    <property type="entry name" value="PCRF"/>
    <property type="match status" value="1"/>
</dbReference>
<dbReference type="PANTHER" id="PTHR43116:SF3">
    <property type="entry name" value="CLASS I PEPTIDE CHAIN RELEASE FACTOR"/>
    <property type="match status" value="1"/>
</dbReference>
<dbReference type="HAMAP" id="MF_00094">
    <property type="entry name" value="Rel_fac_2"/>
    <property type="match status" value="1"/>
</dbReference>
<dbReference type="PROSITE" id="PS00745">
    <property type="entry name" value="RF_PROK_I"/>
    <property type="match status" value="1"/>
</dbReference>